<dbReference type="InterPro" id="IPR000962">
    <property type="entry name" value="Znf_DskA_TraR"/>
</dbReference>
<evidence type="ECO:0000313" key="6">
    <source>
        <dbReference type="EMBL" id="GGA95875.1"/>
    </source>
</evidence>
<gene>
    <name evidence="6" type="ORF">GCM10007414_05900</name>
</gene>
<dbReference type="EMBL" id="BMDY01000003">
    <property type="protein sequence ID" value="GGA95875.1"/>
    <property type="molecule type" value="Genomic_DNA"/>
</dbReference>
<keyword evidence="7" id="KW-1185">Reference proteome</keyword>
<name>A0ABQ1HYU1_9ALTE</name>
<sequence>MDICDKAEALEQQQRQQALNNALNRPLEHGRIIDGTKVCICCDEPIPATRLQAAPNAVRCIDCQALEEAYGNG</sequence>
<evidence type="ECO:0000256" key="3">
    <source>
        <dbReference type="ARBA" id="ARBA00022833"/>
    </source>
</evidence>
<dbReference type="Pfam" id="PF01258">
    <property type="entry name" value="zf-dskA_traR"/>
    <property type="match status" value="1"/>
</dbReference>
<dbReference type="Gene3D" id="1.20.120.910">
    <property type="entry name" value="DksA, coiled-coil domain"/>
    <property type="match status" value="1"/>
</dbReference>
<proteinExistence type="predicted"/>
<evidence type="ECO:0000256" key="1">
    <source>
        <dbReference type="ARBA" id="ARBA00022723"/>
    </source>
</evidence>
<comment type="caution">
    <text evidence="6">The sequence shown here is derived from an EMBL/GenBank/DDBJ whole genome shotgun (WGS) entry which is preliminary data.</text>
</comment>
<organism evidence="6 7">
    <name type="scientific">Agarivorans gilvus</name>
    <dbReference type="NCBI Taxonomy" id="680279"/>
    <lineage>
        <taxon>Bacteria</taxon>
        <taxon>Pseudomonadati</taxon>
        <taxon>Pseudomonadota</taxon>
        <taxon>Gammaproteobacteria</taxon>
        <taxon>Alteromonadales</taxon>
        <taxon>Alteromonadaceae</taxon>
        <taxon>Agarivorans</taxon>
    </lineage>
</organism>
<evidence type="ECO:0000313" key="7">
    <source>
        <dbReference type="Proteomes" id="UP000651977"/>
    </source>
</evidence>
<feature type="domain" description="Zinc finger DksA/TraR C4-type" evidence="5">
    <location>
        <begin position="38"/>
        <end position="68"/>
    </location>
</feature>
<protein>
    <recommendedName>
        <fullName evidence="5">Zinc finger DksA/TraR C4-type domain-containing protein</fullName>
    </recommendedName>
</protein>
<evidence type="ECO:0000256" key="4">
    <source>
        <dbReference type="PROSITE-ProRule" id="PRU00510"/>
    </source>
</evidence>
<keyword evidence="2" id="KW-0863">Zinc-finger</keyword>
<evidence type="ECO:0000259" key="5">
    <source>
        <dbReference type="Pfam" id="PF01258"/>
    </source>
</evidence>
<evidence type="ECO:0000256" key="2">
    <source>
        <dbReference type="ARBA" id="ARBA00022771"/>
    </source>
</evidence>
<accession>A0ABQ1HYU1</accession>
<reference evidence="7" key="1">
    <citation type="journal article" date="2019" name="Int. J. Syst. Evol. Microbiol.">
        <title>The Global Catalogue of Microorganisms (GCM) 10K type strain sequencing project: providing services to taxonomists for standard genome sequencing and annotation.</title>
        <authorList>
            <consortium name="The Broad Institute Genomics Platform"/>
            <consortium name="The Broad Institute Genome Sequencing Center for Infectious Disease"/>
            <person name="Wu L."/>
            <person name="Ma J."/>
        </authorList>
    </citation>
    <scope>NUCLEOTIDE SEQUENCE [LARGE SCALE GENOMIC DNA]</scope>
    <source>
        <strain evidence="7">CGMCC 1.10131</strain>
    </source>
</reference>
<dbReference type="Proteomes" id="UP000651977">
    <property type="component" value="Unassembled WGS sequence"/>
</dbReference>
<dbReference type="SUPFAM" id="SSF57716">
    <property type="entry name" value="Glucocorticoid receptor-like (DNA-binding domain)"/>
    <property type="match status" value="1"/>
</dbReference>
<dbReference type="PROSITE" id="PS51128">
    <property type="entry name" value="ZF_DKSA_2"/>
    <property type="match status" value="1"/>
</dbReference>
<keyword evidence="3" id="KW-0862">Zinc</keyword>
<feature type="zinc finger region" description="dksA C4-type" evidence="4">
    <location>
        <begin position="39"/>
        <end position="63"/>
    </location>
</feature>
<dbReference type="RefSeq" id="WP_229711087.1">
    <property type="nucleotide sequence ID" value="NZ_BMDY01000003.1"/>
</dbReference>
<keyword evidence="1" id="KW-0479">Metal-binding</keyword>